<dbReference type="Proteomes" id="UP000295252">
    <property type="component" value="Chromosome V"/>
</dbReference>
<dbReference type="EMBL" id="HG739087">
    <property type="protein sequence ID" value="CDO98828.1"/>
    <property type="molecule type" value="Genomic_DNA"/>
</dbReference>
<dbReference type="AlphaFoldDB" id="A0A068TU03"/>
<reference evidence="2" key="1">
    <citation type="journal article" date="2014" name="Science">
        <title>The coffee genome provides insight into the convergent evolution of caffeine biosynthesis.</title>
        <authorList>
            <person name="Denoeud F."/>
            <person name="Carretero-Paulet L."/>
            <person name="Dereeper A."/>
            <person name="Droc G."/>
            <person name="Guyot R."/>
            <person name="Pietrella M."/>
            <person name="Zheng C."/>
            <person name="Alberti A."/>
            <person name="Anthony F."/>
            <person name="Aprea G."/>
            <person name="Aury J.M."/>
            <person name="Bento P."/>
            <person name="Bernard M."/>
            <person name="Bocs S."/>
            <person name="Campa C."/>
            <person name="Cenci A."/>
            <person name="Combes M.C."/>
            <person name="Crouzillat D."/>
            <person name="Da Silva C."/>
            <person name="Daddiego L."/>
            <person name="De Bellis F."/>
            <person name="Dussert S."/>
            <person name="Garsmeur O."/>
            <person name="Gayraud T."/>
            <person name="Guignon V."/>
            <person name="Jahn K."/>
            <person name="Jamilloux V."/>
            <person name="Joet T."/>
            <person name="Labadie K."/>
            <person name="Lan T."/>
            <person name="Leclercq J."/>
            <person name="Lepelley M."/>
            <person name="Leroy T."/>
            <person name="Li L.T."/>
            <person name="Librado P."/>
            <person name="Lopez L."/>
            <person name="Munoz A."/>
            <person name="Noel B."/>
            <person name="Pallavicini A."/>
            <person name="Perrotta G."/>
            <person name="Poncet V."/>
            <person name="Pot D."/>
            <person name="Priyono X."/>
            <person name="Rigoreau M."/>
            <person name="Rouard M."/>
            <person name="Rozas J."/>
            <person name="Tranchant-Dubreuil C."/>
            <person name="VanBuren R."/>
            <person name="Zhang Q."/>
            <person name="Andrade A.C."/>
            <person name="Argout X."/>
            <person name="Bertrand B."/>
            <person name="de Kochko A."/>
            <person name="Graziosi G."/>
            <person name="Henry R.J."/>
            <person name="Jayarama X."/>
            <person name="Ming R."/>
            <person name="Nagai C."/>
            <person name="Rounsley S."/>
            <person name="Sankoff D."/>
            <person name="Giuliano G."/>
            <person name="Albert V.A."/>
            <person name="Wincker P."/>
            <person name="Lashermes P."/>
        </authorList>
    </citation>
    <scope>NUCLEOTIDE SEQUENCE [LARGE SCALE GENOMIC DNA]</scope>
    <source>
        <strain evidence="2">cv. DH200-94</strain>
    </source>
</reference>
<dbReference type="Gramene" id="CDO98828">
    <property type="protein sequence ID" value="CDO98828"/>
    <property type="gene ID" value="GSCOC_T00025759001"/>
</dbReference>
<dbReference type="InParanoid" id="A0A068TU03"/>
<name>A0A068TU03_COFCA</name>
<gene>
    <name evidence="1" type="ORF">GSCOC_T00025759001</name>
</gene>
<organism evidence="1 2">
    <name type="scientific">Coffea canephora</name>
    <name type="common">Robusta coffee</name>
    <dbReference type="NCBI Taxonomy" id="49390"/>
    <lineage>
        <taxon>Eukaryota</taxon>
        <taxon>Viridiplantae</taxon>
        <taxon>Streptophyta</taxon>
        <taxon>Embryophyta</taxon>
        <taxon>Tracheophyta</taxon>
        <taxon>Spermatophyta</taxon>
        <taxon>Magnoliopsida</taxon>
        <taxon>eudicotyledons</taxon>
        <taxon>Gunneridae</taxon>
        <taxon>Pentapetalae</taxon>
        <taxon>asterids</taxon>
        <taxon>lamiids</taxon>
        <taxon>Gentianales</taxon>
        <taxon>Rubiaceae</taxon>
        <taxon>Ixoroideae</taxon>
        <taxon>Gardenieae complex</taxon>
        <taxon>Bertiereae - Coffeeae clade</taxon>
        <taxon>Coffeeae</taxon>
        <taxon>Coffea</taxon>
    </lineage>
</organism>
<evidence type="ECO:0000313" key="2">
    <source>
        <dbReference type="Proteomes" id="UP000295252"/>
    </source>
</evidence>
<protein>
    <submittedName>
        <fullName evidence="1">Uncharacterized protein</fullName>
    </submittedName>
</protein>
<keyword evidence="2" id="KW-1185">Reference proteome</keyword>
<evidence type="ECO:0000313" key="1">
    <source>
        <dbReference type="EMBL" id="CDO98828.1"/>
    </source>
</evidence>
<sequence>MIRKYRSNNELLKERKKEGISDGFSIYLMELKLELKLKFAERLKKSLDRVRLKGAQSHRWRESKSGGIRSATGPRVGDLEQELANYLSCLIQFTNLATETNFLKFANPPNELLLYVIGVHLRNLNINDNFR</sequence>
<accession>A0A068TU03</accession>
<proteinExistence type="predicted"/>